<keyword evidence="2" id="KW-1185">Reference proteome</keyword>
<reference evidence="1 2" key="1">
    <citation type="journal article" date="2019" name="Int. J. Syst. Evol. Microbiol.">
        <title>The Global Catalogue of Microorganisms (GCM) 10K type strain sequencing project: providing services to taxonomists for standard genome sequencing and annotation.</title>
        <authorList>
            <consortium name="The Broad Institute Genomics Platform"/>
            <consortium name="The Broad Institute Genome Sequencing Center for Infectious Disease"/>
            <person name="Wu L."/>
            <person name="Ma J."/>
        </authorList>
    </citation>
    <scope>NUCLEOTIDE SEQUENCE [LARGE SCALE GENOMIC DNA]</scope>
    <source>
        <strain evidence="1 2">YIM 94188</strain>
    </source>
</reference>
<comment type="caution">
    <text evidence="1">The sequence shown here is derived from an EMBL/GenBank/DDBJ whole genome shotgun (WGS) entry which is preliminary data.</text>
</comment>
<dbReference type="Proteomes" id="UP001596408">
    <property type="component" value="Unassembled WGS sequence"/>
</dbReference>
<evidence type="ECO:0000313" key="2">
    <source>
        <dbReference type="Proteomes" id="UP001596408"/>
    </source>
</evidence>
<dbReference type="AlphaFoldDB" id="A0ABD5TT93"/>
<proteinExistence type="predicted"/>
<evidence type="ECO:0000313" key="1">
    <source>
        <dbReference type="EMBL" id="MFC6823808.1"/>
    </source>
</evidence>
<name>A0ABD5TT93_9EURY</name>
<dbReference type="RefSeq" id="WP_379692312.1">
    <property type="nucleotide sequence ID" value="NZ_JBHSXH010000005.1"/>
</dbReference>
<sequence>MPPNKHLDTVDVEELISAVELRAPKYDLLTNAPANDGSLVYITGADGDTSGLYVHDGTWVGPLGSGSGGSYTDEQARDALAAALSGGNQITVMHDDANDALTVSFDGDADTVDGLHRQDFAYNTRTFHIESNGTEEWFKICKITEDGNFQDGKIWAHVTTATPNNSLKTREFILSASVERTDTTDPRWRAFGEGQQRVHAVVTKDANNHFYLYMKAPSYCDARLETRNGAKFGSYDFQMELTASDVLGTVVYNTENNPPDAVHETGVIRAKRLYDAGQRVLTDAGFESETPVTFITEDVPNAAVTRPLMWDGEARTIYCSPNGTADGAGTQADPMTLQGVVESLPHFYSAPVTIDLYTVPNANRALPAVYNNGLNTYRPPIMAGTTTTADVEFLGNPADPSQVVMENGLNWAAYGKGDSLVNGIQFNASVQLNGFVTLMDSTVYQKGTYGTSGICLGTKKGVIKVKGSVIGEGNVGTAINVTDMANIGIAGGSVVARSGSHPLSGGPGTKFTAVSGCSMTSANGVDPGAEKGVGNMRDTELAGTIHGQGVEIIDNGGRRAIHQGSTREIYKSAVSI</sequence>
<protein>
    <submittedName>
        <fullName evidence="1">Uncharacterized protein</fullName>
    </submittedName>
</protein>
<dbReference type="EMBL" id="JBHSXH010000005">
    <property type="protein sequence ID" value="MFC6823808.1"/>
    <property type="molecule type" value="Genomic_DNA"/>
</dbReference>
<accession>A0ABD5TT93</accession>
<gene>
    <name evidence="1" type="ORF">ACFQEV_02175</name>
</gene>
<organism evidence="1 2">
    <name type="scientific">Halopelagius fulvigenes</name>
    <dbReference type="NCBI Taxonomy" id="1198324"/>
    <lineage>
        <taxon>Archaea</taxon>
        <taxon>Methanobacteriati</taxon>
        <taxon>Methanobacteriota</taxon>
        <taxon>Stenosarchaea group</taxon>
        <taxon>Halobacteria</taxon>
        <taxon>Halobacteriales</taxon>
        <taxon>Haloferacaceae</taxon>
    </lineage>
</organism>